<dbReference type="EMBL" id="ACCG02000013">
    <property type="protein sequence ID" value="EFE88376.1"/>
    <property type="molecule type" value="Genomic_DNA"/>
</dbReference>
<organism evidence="2 3">
    <name type="scientific">Bifidobacterium breve DSM 20213 = JCM 1192</name>
    <dbReference type="NCBI Taxonomy" id="518634"/>
    <lineage>
        <taxon>Bacteria</taxon>
        <taxon>Bacillati</taxon>
        <taxon>Actinomycetota</taxon>
        <taxon>Actinomycetes</taxon>
        <taxon>Bifidobacteriales</taxon>
        <taxon>Bifidobacteriaceae</taxon>
        <taxon>Bifidobacterium</taxon>
    </lineage>
</organism>
<evidence type="ECO:0000313" key="1">
    <source>
        <dbReference type="EMBL" id="EFE88376.1"/>
    </source>
</evidence>
<reference evidence="2 3" key="1">
    <citation type="submission" date="2010-02" db="EMBL/GenBank/DDBJ databases">
        <authorList>
            <person name="Weinstock G."/>
            <person name="Sodergren E."/>
            <person name="Clifton S."/>
            <person name="Fulton L."/>
            <person name="Fulton B."/>
            <person name="Courtney L."/>
            <person name="Fronick C."/>
            <person name="Harrison M."/>
            <person name="Strong C."/>
            <person name="Farmer C."/>
            <person name="Delahaunty K."/>
            <person name="Markovic C."/>
            <person name="Hall O."/>
            <person name="Minx P."/>
            <person name="Tomlinson C."/>
            <person name="Mitreva M."/>
            <person name="Nelson J."/>
            <person name="Hou S."/>
            <person name="Wollam A."/>
            <person name="Pepin K.H."/>
            <person name="Johnson M."/>
            <person name="Bhonagiri V."/>
            <person name="Zhang X."/>
            <person name="Suruliraj S."/>
            <person name="Warren W."/>
            <person name="Chinwalla A."/>
            <person name="Mardis E.R."/>
            <person name="Wilson R.K."/>
        </authorList>
    </citation>
    <scope>NUCLEOTIDE SEQUENCE [LARGE SCALE GENOMIC DNA]</scope>
    <source>
        <strain evidence="2 3">DSM 20213</strain>
    </source>
</reference>
<gene>
    <name evidence="2" type="ORF">BIFBRE_04767</name>
    <name evidence="1" type="ORF">BIFBRE_04769</name>
</gene>
<dbReference type="Proteomes" id="UP000003191">
    <property type="component" value="Unassembled WGS sequence"/>
</dbReference>
<sequence>MPIVPDGGLVPSGRRGGAWWLENWIVDASKTGFPLIPRSCC</sequence>
<name>D4BRN1_BIFBR</name>
<proteinExistence type="predicted"/>
<protein>
    <submittedName>
        <fullName evidence="2">Uncharacterized protein</fullName>
    </submittedName>
</protein>
<keyword evidence="3" id="KW-1185">Reference proteome</keyword>
<accession>D4BRN1</accession>
<evidence type="ECO:0000313" key="3">
    <source>
        <dbReference type="Proteomes" id="UP000003191"/>
    </source>
</evidence>
<dbReference type="AlphaFoldDB" id="D4BRN1"/>
<evidence type="ECO:0000313" key="2">
    <source>
        <dbReference type="EMBL" id="EFE88875.1"/>
    </source>
</evidence>
<dbReference type="EMBL" id="ACCG02000012">
    <property type="protein sequence ID" value="EFE88875.1"/>
    <property type="molecule type" value="Genomic_DNA"/>
</dbReference>
<comment type="caution">
    <text evidence="2">The sequence shown here is derived from an EMBL/GenBank/DDBJ whole genome shotgun (WGS) entry which is preliminary data.</text>
</comment>
<dbReference type="HOGENOM" id="CLU_3266406_0_0_11"/>